<sequence length="130" mass="14283">MNLGSRNKINTGFSMSSMTDLVFLLLIFFIILSTLVSPYALPVDLPSSKNKTKQKPKISVTITKDLEYFIGGKRVSKDNFEAELVNSLVPGEEQQSVVLHVDKAVPTGNMVSVLDVAKRNNCKIVLATQP</sequence>
<name>A0A5C6UZG4_9FLAO</name>
<keyword evidence="6" id="KW-0472">Membrane</keyword>
<keyword evidence="7" id="KW-0813">Transport</keyword>
<reference evidence="8 9" key="1">
    <citation type="submission" date="2019-08" db="EMBL/GenBank/DDBJ databases">
        <title>Genome of Luteibaculum oceani JCM 18817.</title>
        <authorList>
            <person name="Bowman J.P."/>
        </authorList>
    </citation>
    <scope>NUCLEOTIDE SEQUENCE [LARGE SCALE GENOMIC DNA]</scope>
    <source>
        <strain evidence="8 9">JCM 18817</strain>
    </source>
</reference>
<dbReference type="RefSeq" id="WP_147014305.1">
    <property type="nucleotide sequence ID" value="NZ_VORB01000005.1"/>
</dbReference>
<dbReference type="GO" id="GO:0005886">
    <property type="term" value="C:plasma membrane"/>
    <property type="evidence" value="ECO:0007669"/>
    <property type="project" value="UniProtKB-SubCell"/>
</dbReference>
<dbReference type="AlphaFoldDB" id="A0A5C6UZG4"/>
<evidence type="ECO:0000256" key="4">
    <source>
        <dbReference type="ARBA" id="ARBA00022692"/>
    </source>
</evidence>
<dbReference type="OrthoDB" id="9793581at2"/>
<dbReference type="PANTHER" id="PTHR30558:SF7">
    <property type="entry name" value="TOL-PAL SYSTEM PROTEIN TOLR"/>
    <property type="match status" value="1"/>
</dbReference>
<gene>
    <name evidence="8" type="ORF">FRX97_06080</name>
</gene>
<dbReference type="InterPro" id="IPR003400">
    <property type="entry name" value="ExbD"/>
</dbReference>
<keyword evidence="7" id="KW-0653">Protein transport</keyword>
<dbReference type="EMBL" id="VORB01000005">
    <property type="protein sequence ID" value="TXC78782.1"/>
    <property type="molecule type" value="Genomic_DNA"/>
</dbReference>
<protein>
    <submittedName>
        <fullName evidence="8">Biopolymer transporter ExbD</fullName>
    </submittedName>
</protein>
<evidence type="ECO:0000313" key="9">
    <source>
        <dbReference type="Proteomes" id="UP000321168"/>
    </source>
</evidence>
<dbReference type="GO" id="GO:0022857">
    <property type="term" value="F:transmembrane transporter activity"/>
    <property type="evidence" value="ECO:0007669"/>
    <property type="project" value="InterPro"/>
</dbReference>
<evidence type="ECO:0000313" key="8">
    <source>
        <dbReference type="EMBL" id="TXC78782.1"/>
    </source>
</evidence>
<comment type="similarity">
    <text evidence="2 7">Belongs to the ExbD/TolR family.</text>
</comment>
<proteinExistence type="inferred from homology"/>
<comment type="caution">
    <text evidence="8">The sequence shown here is derived from an EMBL/GenBank/DDBJ whole genome shotgun (WGS) entry which is preliminary data.</text>
</comment>
<keyword evidence="3" id="KW-1003">Cell membrane</keyword>
<dbReference type="Gene3D" id="3.30.420.270">
    <property type="match status" value="1"/>
</dbReference>
<evidence type="ECO:0000256" key="3">
    <source>
        <dbReference type="ARBA" id="ARBA00022475"/>
    </source>
</evidence>
<dbReference type="Pfam" id="PF02472">
    <property type="entry name" value="ExbD"/>
    <property type="match status" value="1"/>
</dbReference>
<comment type="subcellular location">
    <subcellularLocation>
        <location evidence="1">Cell membrane</location>
        <topology evidence="1">Single-pass membrane protein</topology>
    </subcellularLocation>
    <subcellularLocation>
        <location evidence="7">Cell membrane</location>
        <topology evidence="7">Single-pass type II membrane protein</topology>
    </subcellularLocation>
</comment>
<keyword evidence="5" id="KW-1133">Transmembrane helix</keyword>
<dbReference type="GO" id="GO:0015031">
    <property type="term" value="P:protein transport"/>
    <property type="evidence" value="ECO:0007669"/>
    <property type="project" value="UniProtKB-KW"/>
</dbReference>
<evidence type="ECO:0000256" key="1">
    <source>
        <dbReference type="ARBA" id="ARBA00004162"/>
    </source>
</evidence>
<dbReference type="PANTHER" id="PTHR30558">
    <property type="entry name" value="EXBD MEMBRANE COMPONENT OF PMF-DRIVEN MACROMOLECULE IMPORT SYSTEM"/>
    <property type="match status" value="1"/>
</dbReference>
<evidence type="ECO:0000256" key="7">
    <source>
        <dbReference type="RuleBase" id="RU003879"/>
    </source>
</evidence>
<accession>A0A5C6UZG4</accession>
<keyword evidence="4 7" id="KW-0812">Transmembrane</keyword>
<evidence type="ECO:0000256" key="2">
    <source>
        <dbReference type="ARBA" id="ARBA00005811"/>
    </source>
</evidence>
<keyword evidence="9" id="KW-1185">Reference proteome</keyword>
<evidence type="ECO:0000256" key="6">
    <source>
        <dbReference type="ARBA" id="ARBA00023136"/>
    </source>
</evidence>
<dbReference type="Proteomes" id="UP000321168">
    <property type="component" value="Unassembled WGS sequence"/>
</dbReference>
<evidence type="ECO:0000256" key="5">
    <source>
        <dbReference type="ARBA" id="ARBA00022989"/>
    </source>
</evidence>
<organism evidence="8 9">
    <name type="scientific">Luteibaculum oceani</name>
    <dbReference type="NCBI Taxonomy" id="1294296"/>
    <lineage>
        <taxon>Bacteria</taxon>
        <taxon>Pseudomonadati</taxon>
        <taxon>Bacteroidota</taxon>
        <taxon>Flavobacteriia</taxon>
        <taxon>Flavobacteriales</taxon>
        <taxon>Luteibaculaceae</taxon>
        <taxon>Luteibaculum</taxon>
    </lineage>
</organism>